<feature type="transmembrane region" description="Helical" evidence="1">
    <location>
        <begin position="170"/>
        <end position="189"/>
    </location>
</feature>
<protein>
    <submittedName>
        <fullName evidence="2">Uncharacterized protein</fullName>
    </submittedName>
</protein>
<keyword evidence="1" id="KW-0472">Membrane</keyword>
<feature type="transmembrane region" description="Helical" evidence="1">
    <location>
        <begin position="201"/>
        <end position="218"/>
    </location>
</feature>
<dbReference type="AlphaFoldDB" id="A0A3D9HYJ8"/>
<comment type="caution">
    <text evidence="2">The sequence shown here is derived from an EMBL/GenBank/DDBJ whole genome shotgun (WGS) entry which is preliminary data.</text>
</comment>
<evidence type="ECO:0000313" key="3">
    <source>
        <dbReference type="Proteomes" id="UP000256869"/>
    </source>
</evidence>
<proteinExistence type="predicted"/>
<name>A0A3D9HYJ8_9BACL</name>
<organism evidence="2 3">
    <name type="scientific">Cohnella lupini</name>
    <dbReference type="NCBI Taxonomy" id="1294267"/>
    <lineage>
        <taxon>Bacteria</taxon>
        <taxon>Bacillati</taxon>
        <taxon>Bacillota</taxon>
        <taxon>Bacilli</taxon>
        <taxon>Bacillales</taxon>
        <taxon>Paenibacillaceae</taxon>
        <taxon>Cohnella</taxon>
    </lineage>
</organism>
<feature type="transmembrane region" description="Helical" evidence="1">
    <location>
        <begin position="12"/>
        <end position="29"/>
    </location>
</feature>
<evidence type="ECO:0000313" key="2">
    <source>
        <dbReference type="EMBL" id="RED54431.1"/>
    </source>
</evidence>
<keyword evidence="3" id="KW-1185">Reference proteome</keyword>
<evidence type="ECO:0000256" key="1">
    <source>
        <dbReference type="SAM" id="Phobius"/>
    </source>
</evidence>
<feature type="transmembrane region" description="Helical" evidence="1">
    <location>
        <begin position="142"/>
        <end position="164"/>
    </location>
</feature>
<dbReference type="RefSeq" id="WP_115995436.1">
    <property type="nucleotide sequence ID" value="NZ_QRDY01000025.1"/>
</dbReference>
<feature type="transmembrane region" description="Helical" evidence="1">
    <location>
        <begin position="111"/>
        <end position="130"/>
    </location>
</feature>
<sequence length="277" mass="31200">MAILKESAKMTGTVALIFALNGLVNYELMQPLASGSDVVNLIRRHLDDAVFALLFVIVGFAFLGIFAVLTKEKGYLYLSVFSFLASLQLFAEWDEKGILFGEFPEITNFSLAIKSAVVILAFSLITYLLGTTNERWSRGLILANYALWGTIMVSSLFGAGKPFVLLLDRLFILVVLLNMTLYVAQFKSLMRLKNHQAELRWIAKGFVLFMIVVLPDIGKDLLESLQGRSMGYHDAYWEQGLEDTFPWALLVLVAYFGVLFFGDSFRPYGKIRMLRNS</sequence>
<accession>A0A3D9HYJ8</accession>
<gene>
    <name evidence="2" type="ORF">DFP95_12551</name>
</gene>
<reference evidence="2 3" key="1">
    <citation type="submission" date="2018-07" db="EMBL/GenBank/DDBJ databases">
        <title>Genomic Encyclopedia of Type Strains, Phase III (KMG-III): the genomes of soil and plant-associated and newly described type strains.</title>
        <authorList>
            <person name="Whitman W."/>
        </authorList>
    </citation>
    <scope>NUCLEOTIDE SEQUENCE [LARGE SCALE GENOMIC DNA]</scope>
    <source>
        <strain evidence="2 3">CECT 8236</strain>
    </source>
</reference>
<dbReference type="EMBL" id="QRDY01000025">
    <property type="protein sequence ID" value="RED54431.1"/>
    <property type="molecule type" value="Genomic_DNA"/>
</dbReference>
<dbReference type="Proteomes" id="UP000256869">
    <property type="component" value="Unassembled WGS sequence"/>
</dbReference>
<feature type="transmembrane region" description="Helical" evidence="1">
    <location>
        <begin position="49"/>
        <end position="68"/>
    </location>
</feature>
<feature type="transmembrane region" description="Helical" evidence="1">
    <location>
        <begin position="245"/>
        <end position="265"/>
    </location>
</feature>
<keyword evidence="1" id="KW-0812">Transmembrane</keyword>
<keyword evidence="1" id="KW-1133">Transmembrane helix</keyword>
<feature type="transmembrane region" description="Helical" evidence="1">
    <location>
        <begin position="75"/>
        <end position="91"/>
    </location>
</feature>